<dbReference type="RefSeq" id="WP_093136970.1">
    <property type="nucleotide sequence ID" value="NZ_FOHJ01000012.1"/>
</dbReference>
<reference evidence="3" key="1">
    <citation type="submission" date="2016-10" db="EMBL/GenBank/DDBJ databases">
        <authorList>
            <person name="Varghese N."/>
            <person name="Submissions S."/>
        </authorList>
    </citation>
    <scope>NUCLEOTIDE SEQUENCE [LARGE SCALE GENOMIC DNA]</scope>
    <source>
        <strain evidence="3">CGMCC 1.3566</strain>
    </source>
</reference>
<dbReference type="STRING" id="237682.SAMN05421676_11211"/>
<evidence type="ECO:0000313" key="3">
    <source>
        <dbReference type="Proteomes" id="UP000199095"/>
    </source>
</evidence>
<gene>
    <name evidence="2" type="ORF">SAMN05421676_11211</name>
</gene>
<sequence>MASYKWRGNEVVKKAQKARERGVTEATEFVLDESNKRVPHDEGPLQNSGTTHVTKGGREASVSYNTPYAVRQHEATHYNHPNGREAKYLENAVKQNRKQVQKHIEKSIKRALEG</sequence>
<accession>A0A1I0ICX4</accession>
<dbReference type="EMBL" id="FOHJ01000012">
    <property type="protein sequence ID" value="SET94725.1"/>
    <property type="molecule type" value="Genomic_DNA"/>
</dbReference>
<dbReference type="Proteomes" id="UP000199095">
    <property type="component" value="Unassembled WGS sequence"/>
</dbReference>
<feature type="compositionally biased region" description="Basic and acidic residues" evidence="1">
    <location>
        <begin position="33"/>
        <end position="43"/>
    </location>
</feature>
<dbReference type="AlphaFoldDB" id="A0A1I0ICX4"/>
<protein>
    <submittedName>
        <fullName evidence="2">Minor capsid protein</fullName>
    </submittedName>
</protein>
<organism evidence="2 3">
    <name type="scientific">Salinibacillus kushneri</name>
    <dbReference type="NCBI Taxonomy" id="237682"/>
    <lineage>
        <taxon>Bacteria</taxon>
        <taxon>Bacillati</taxon>
        <taxon>Bacillota</taxon>
        <taxon>Bacilli</taxon>
        <taxon>Bacillales</taxon>
        <taxon>Bacillaceae</taxon>
        <taxon>Salinibacillus</taxon>
    </lineage>
</organism>
<evidence type="ECO:0000256" key="1">
    <source>
        <dbReference type="SAM" id="MobiDB-lite"/>
    </source>
</evidence>
<feature type="region of interest" description="Disordered" evidence="1">
    <location>
        <begin position="33"/>
        <end position="58"/>
    </location>
</feature>
<proteinExistence type="predicted"/>
<name>A0A1I0ICX4_9BACI</name>
<evidence type="ECO:0000313" key="2">
    <source>
        <dbReference type="EMBL" id="SET94725.1"/>
    </source>
</evidence>
<dbReference type="OrthoDB" id="2221953at2"/>
<keyword evidence="3" id="KW-1185">Reference proteome</keyword>